<protein>
    <recommendedName>
        <fullName evidence="3">DUF1642 domain-containing protein</fullName>
    </recommendedName>
</protein>
<accession>A0ABW4BGP5</accession>
<comment type="caution">
    <text evidence="1">The sequence shown here is derived from an EMBL/GenBank/DDBJ whole genome shotgun (WGS) entry which is preliminary data.</text>
</comment>
<keyword evidence="2" id="KW-1185">Reference proteome</keyword>
<proteinExistence type="predicted"/>
<reference evidence="2" key="1">
    <citation type="journal article" date="2019" name="Int. J. Syst. Evol. Microbiol.">
        <title>The Global Catalogue of Microorganisms (GCM) 10K type strain sequencing project: providing services to taxonomists for standard genome sequencing and annotation.</title>
        <authorList>
            <consortium name="The Broad Institute Genomics Platform"/>
            <consortium name="The Broad Institute Genome Sequencing Center for Infectious Disease"/>
            <person name="Wu L."/>
            <person name="Ma J."/>
        </authorList>
    </citation>
    <scope>NUCLEOTIDE SEQUENCE [LARGE SCALE GENOMIC DNA]</scope>
    <source>
        <strain evidence="2">CCM 9110</strain>
    </source>
</reference>
<name>A0ABW4BGP5_9LACO</name>
<dbReference type="RefSeq" id="WP_379890829.1">
    <property type="nucleotide sequence ID" value="NZ_JBHTOA010000035.1"/>
</dbReference>
<dbReference type="Proteomes" id="UP001597199">
    <property type="component" value="Unassembled WGS sequence"/>
</dbReference>
<evidence type="ECO:0000313" key="1">
    <source>
        <dbReference type="EMBL" id="MFD1399674.1"/>
    </source>
</evidence>
<gene>
    <name evidence="1" type="ORF">ACFQ41_10185</name>
</gene>
<organism evidence="1 2">
    <name type="scientific">Lacticaseibacillus suilingensis</name>
    <dbReference type="NCBI Taxonomy" id="2799577"/>
    <lineage>
        <taxon>Bacteria</taxon>
        <taxon>Bacillati</taxon>
        <taxon>Bacillota</taxon>
        <taxon>Bacilli</taxon>
        <taxon>Lactobacillales</taxon>
        <taxon>Lactobacillaceae</taxon>
        <taxon>Lacticaseibacillus</taxon>
    </lineage>
</organism>
<sequence length="110" mass="13033">MSNETKRDVFGKLLNAYQNLVVKDIEMQDENYHENVTTPWNIVYDAALPDDLPVIPEAWGDTIEEFKANHYRLSEIFTEWDWNYDEQELIARAWLLGVWRVEETGEVVKL</sequence>
<dbReference type="EMBL" id="JBHTOA010000035">
    <property type="protein sequence ID" value="MFD1399674.1"/>
    <property type="molecule type" value="Genomic_DNA"/>
</dbReference>
<evidence type="ECO:0008006" key="3">
    <source>
        <dbReference type="Google" id="ProtNLM"/>
    </source>
</evidence>
<evidence type="ECO:0000313" key="2">
    <source>
        <dbReference type="Proteomes" id="UP001597199"/>
    </source>
</evidence>